<proteinExistence type="predicted"/>
<dbReference type="Proteomes" id="UP000263489">
    <property type="component" value="Unassembled WGS sequence"/>
</dbReference>
<organism evidence="2 3">
    <name type="scientific">Marinobacter adhaerens</name>
    <dbReference type="NCBI Taxonomy" id="1033846"/>
    <lineage>
        <taxon>Bacteria</taxon>
        <taxon>Pseudomonadati</taxon>
        <taxon>Pseudomonadota</taxon>
        <taxon>Gammaproteobacteria</taxon>
        <taxon>Pseudomonadales</taxon>
        <taxon>Marinobacteraceae</taxon>
        <taxon>Marinobacter</taxon>
    </lineage>
</organism>
<evidence type="ECO:0000313" key="2">
    <source>
        <dbReference type="EMBL" id="HBC36630.1"/>
    </source>
</evidence>
<feature type="compositionally biased region" description="Basic and acidic residues" evidence="1">
    <location>
        <begin position="1"/>
        <end position="11"/>
    </location>
</feature>
<comment type="caution">
    <text evidence="2">The sequence shown here is derived from an EMBL/GenBank/DDBJ whole genome shotgun (WGS) entry which is preliminary data.</text>
</comment>
<gene>
    <name evidence="2" type="ORF">DC045_20445</name>
</gene>
<evidence type="ECO:0000256" key="1">
    <source>
        <dbReference type="SAM" id="MobiDB-lite"/>
    </source>
</evidence>
<name>A0A352IYU7_9GAMM</name>
<protein>
    <submittedName>
        <fullName evidence="2">RNA polymerase sigma factor</fullName>
    </submittedName>
</protein>
<feature type="region of interest" description="Disordered" evidence="1">
    <location>
        <begin position="1"/>
        <end position="21"/>
    </location>
</feature>
<dbReference type="EMBL" id="DNNA01000312">
    <property type="protein sequence ID" value="HBC36630.1"/>
    <property type="molecule type" value="Genomic_DNA"/>
</dbReference>
<evidence type="ECO:0000313" key="3">
    <source>
        <dbReference type="Proteomes" id="UP000263489"/>
    </source>
</evidence>
<dbReference type="AlphaFoldDB" id="A0A352IYU7"/>
<reference evidence="2 3" key="1">
    <citation type="journal article" date="2018" name="Nat. Biotechnol.">
        <title>A standardized bacterial taxonomy based on genome phylogeny substantially revises the tree of life.</title>
        <authorList>
            <person name="Parks D.H."/>
            <person name="Chuvochina M."/>
            <person name="Waite D.W."/>
            <person name="Rinke C."/>
            <person name="Skarshewski A."/>
            <person name="Chaumeil P.A."/>
            <person name="Hugenholtz P."/>
        </authorList>
    </citation>
    <scope>NUCLEOTIDE SEQUENCE [LARGE SCALE GENOMIC DNA]</scope>
    <source>
        <strain evidence="2">UBA9380</strain>
    </source>
</reference>
<sequence>MTDSSREKEIELIQGLKTGDN</sequence>
<feature type="non-terminal residue" evidence="2">
    <location>
        <position position="21"/>
    </location>
</feature>
<accession>A0A352IYU7</accession>